<dbReference type="SUPFAM" id="SSF50044">
    <property type="entry name" value="SH3-domain"/>
    <property type="match status" value="1"/>
</dbReference>
<evidence type="ECO:0000256" key="2">
    <source>
        <dbReference type="ARBA" id="ARBA00022741"/>
    </source>
</evidence>
<dbReference type="InterPro" id="IPR038185">
    <property type="entry name" value="MyTH4_dom_sf"/>
</dbReference>
<sequence length="2454" mass="277721">MSPVLRVGNLRLTSDSGNKLLSGCFLSFSFQPQVFTLTSLNGVRRRQDLGQNGIEDMIQLSDLNEASLLWNLKIRYDKELIYTYVGSILVAVNPYKMFDIYGLDMVKKYENQILGTLSPHLFAIGSSAYAALNKTGESQVVVISGESGAGKTESTKLVMQYLAAVNKSPSNLVTEQILEASPLLESFGNAKTVRNDNSSRFGKYLEVHFNKGVIIGAKVTEYLLEKSRIVTQAAEERNYHVFYEMLLGLPESQRQSYGLLTPEKYFYLNQGGNCEIDGKVDRDDFQSLLSAMQVLGFTNDEQDTIFRILASVLHLGNVYFHRKQLRHGQEGVEIGSDAEIKWTAHLLKLNADGIKDALMTKTTEARGERVQTPLTIDQSLDARDAFAKALYHTLFSWLVARINQIVYKGTKRTAAISILDIFGFEDFQENSFEQLCINYANENLQFYFNKHIFKLEQMEYAKEKIHWQTITYTDNVPIINLIAKKPVGILHLLDDESNFPKATDVSFLEKCHYNHALDELYSRPRMSSSEFGLKHYAGQVWYNVDGFLDKNRDTLRSDVVELLISSKIKLISTMFENYRNVYESTKTINKANGRFVTMKPRTPTIAARFHDSLQQLLALMDKCNPWFVRCIKPNNDKAPMKFDMPIVVEQLRYTGMLETIRIRKTGYPIRLKFSQFYDRYRYFLPDRGATVARGTPYRELCRFIFEIKECNSNDYQLGTTRVFLRENLEREFEKERSEILHKAALTLQTNVRGYLARRKYHNIKRSTIKLQSAVRGWRERKKYKIIRRGIIATQAKFRGKRQRKRYLELSTELKRRAAAEKAARDRAKVKAQKEEQERASRAVAGVNHLEIPAELAFIFSKLEDWEQTHNERNLVKVVGNVSTNPRKFYLPQDIDHHAFTKFTNIYFKSHVWGMKREPIKTPFLAKAKDMDYQDSLALFKLILRFMNDNNLNGKKESVLGDYIVNKGLCNEKLRDEIFCQLCNQTWNNTNDANNERGWLLMANCISVFPPSHTLHKYLLKYVSDHAYDGYKALCQRKLLQIQSLELPLARCYPPNILEWRSNRKRVNMALPLNFADGETTTVEVDSWSTGEDLAGYAIRTRGSQECNGWSVVLAMDEGPTKEAMGCDYVMDLISEMEIAPAFPVCKNSFLMSHDKNMSKTAMNDDLEVPIVAPRRPVNPPPQPPVRKQSRELIEETVHTPRKPANRIRSQSKDHTVESGLSRKSALNDRYFEDGRSRSLDNLLDPEVAMPYKMDNLGLSRSRLNDRYHSADKIPSSSSIIERRAVANQEYMSKSEILLEENLESVSQRGESHRTMELNGSTDGLNDNQSDVVASSNVNLDFDYQDIAARSEDDKGSYLKGHPRFIKSQYAGKRAAPGSHSSRAYIEKSDYAAKSSALSDTSEAPSLASHVRRVRVPSQASDVDQFLDDLFMPVLDGNLDELSDARSLAASIKGGGSKKAADAEDDPDDNEVATLTSTGPSSLSHPCRSSRCNMENVDDYITNLFQPIFVNESVNKLVSASTLAQKIKGGGRGVQDKTSSQPGFTPITNMTSPTTVMPGMMSPPPMMMPLFSPSAQSSASLSFMGPGGVTGGAQTMSTANFYPTSPDAVVQSAMLHSIPLYNIQGLNSHQNQQMDSNLLAYQQNLQRAFLQSAMAQNIQIQQQLLAQNQALQQLLQQQTGTSLKSQQQTPVSFGTEGSDYWRRDKDDQNPPVPPKTTRGFITPVQSTITAQIHREQSPLQTTYGIPAPPPLPPPPDATDPHNRPFIDPYGRAKTVRIGKWRWPPPQDGSQEGSDSFFQFKMRQQRKTTPAKQSSQDSNEDRTEVIEWEEFEMNVGEKPEKTGRKSSAPVFKETKDHKSVIKSFELGAQRPSPGSIGKLRISSEMRHKLEMVTANHSVRSTAKPEKPSLSQVPNMAAPRKLEDNRRLLLEQQLAGRWGSIDSVDQVTRGTVKDDRPDLQSNIVRSQVERMEKTSPTSPTVGQNPQWRPNPPPAPVGPHHIDGPLKKPQPPSRSSSFYSTGVNPTARPRSPPPPIQPVKRNNFNGSSDIFGMNSKVSFGHENYNGRGGIRREEIFDGSGNKKENFNNIRNREEMNNSDLRRSRESLYKQKVEMDRRSSVSEQIDRIEIEESSEFLQPMDIAPPTSIQRQFDVAETKLFPPSSAAYFTYNRVPWKLHVRKEVFSPNERLTNPLAVHLVFCQIVKDVFGSNCIRMTREQRADMKKLLDGYGITVNNLSSHNTKQTIKKNIVELAKEWDTYFCRLFPVSGGQTNRTVQYLGVSHSGLRLIRREKGAPQDYLQVLETVQFDEIAETAVPKNSAIEIVLRTGGRLVLYTHRATQIQAMIQKYIVEAEKGSVEFVRGVADHQHRDPSVLNFRKGDIIKILSPEHYVEKGWLYGASGDRRGNFPCDLVEPLSREELISAQNASTTDTWCALPVTAGVVPAYHPMLSHAVVRVVD</sequence>
<feature type="region of interest" description="Disordered" evidence="8">
    <location>
        <begin position="1680"/>
        <end position="1719"/>
    </location>
</feature>
<dbReference type="PROSITE" id="PS50002">
    <property type="entry name" value="SH3"/>
    <property type="match status" value="1"/>
</dbReference>
<dbReference type="Gene3D" id="1.20.5.190">
    <property type="match status" value="1"/>
</dbReference>
<dbReference type="SMART" id="SM00015">
    <property type="entry name" value="IQ"/>
    <property type="match status" value="3"/>
</dbReference>
<keyword evidence="7" id="KW-0009">Actin-binding</keyword>
<evidence type="ECO:0008006" key="14">
    <source>
        <dbReference type="Google" id="ProtNLM"/>
    </source>
</evidence>
<feature type="region of interest" description="Disordered" evidence="8">
    <location>
        <begin position="1452"/>
        <end position="1487"/>
    </location>
</feature>
<evidence type="ECO:0000256" key="5">
    <source>
        <dbReference type="ARBA" id="ARBA00023175"/>
    </source>
</evidence>
<feature type="compositionally biased region" description="Polar residues" evidence="8">
    <location>
        <begin position="1472"/>
        <end position="1483"/>
    </location>
</feature>
<dbReference type="InterPro" id="IPR000048">
    <property type="entry name" value="IQ_motif_EF-hand-BS"/>
</dbReference>
<feature type="compositionally biased region" description="Basic and acidic residues" evidence="8">
    <location>
        <begin position="1188"/>
        <end position="1198"/>
    </location>
</feature>
<evidence type="ECO:0000256" key="8">
    <source>
        <dbReference type="SAM" id="MobiDB-lite"/>
    </source>
</evidence>
<dbReference type="InterPro" id="IPR036057">
    <property type="entry name" value="MYSc_Myo15"/>
</dbReference>
<reference evidence="12 13" key="1">
    <citation type="submission" date="2023-09" db="EMBL/GenBank/DDBJ databases">
        <title>Genomes of two closely related lineages of the louse Polyplax serrata with different host specificities.</title>
        <authorList>
            <person name="Martinu J."/>
            <person name="Tarabai H."/>
            <person name="Stefka J."/>
            <person name="Hypsa V."/>
        </authorList>
    </citation>
    <scope>NUCLEOTIDE SEQUENCE [LARGE SCALE GENOMIC DNA]</scope>
    <source>
        <strain evidence="12">98ZLc_SE</strain>
    </source>
</reference>
<dbReference type="Pfam" id="PF00063">
    <property type="entry name" value="Myosin_head"/>
    <property type="match status" value="1"/>
</dbReference>
<evidence type="ECO:0000256" key="1">
    <source>
        <dbReference type="ARBA" id="ARBA00022443"/>
    </source>
</evidence>
<keyword evidence="3 7" id="KW-0067">ATP-binding</keyword>
<dbReference type="Gene3D" id="2.30.29.30">
    <property type="entry name" value="Pleckstrin-homology domain (PH domain)/Phosphotyrosine-binding domain (PTB)"/>
    <property type="match status" value="1"/>
</dbReference>
<protein>
    <recommendedName>
        <fullName evidence="14">Unconventional myosin-XV</fullName>
    </recommendedName>
</protein>
<dbReference type="SMART" id="SM00242">
    <property type="entry name" value="MYSc"/>
    <property type="match status" value="1"/>
</dbReference>
<evidence type="ECO:0000313" key="12">
    <source>
        <dbReference type="EMBL" id="KAK6623919.1"/>
    </source>
</evidence>
<dbReference type="Gene3D" id="3.10.20.90">
    <property type="entry name" value="Phosphatidylinositol 3-kinase Catalytic Subunit, Chain A, domain 1"/>
    <property type="match status" value="1"/>
</dbReference>
<dbReference type="InterPro" id="IPR059004">
    <property type="entry name" value="MYO15"/>
</dbReference>
<evidence type="ECO:0000259" key="11">
    <source>
        <dbReference type="PROSITE" id="PS51456"/>
    </source>
</evidence>
<dbReference type="InterPro" id="IPR027417">
    <property type="entry name" value="P-loop_NTPase"/>
</dbReference>
<dbReference type="SUPFAM" id="SSF52540">
    <property type="entry name" value="P-loop containing nucleoside triphosphate hydrolases"/>
    <property type="match status" value="1"/>
</dbReference>
<feature type="domain" description="MyTH4" evidence="10">
    <location>
        <begin position="914"/>
        <end position="1063"/>
    </location>
</feature>
<evidence type="ECO:0000313" key="13">
    <source>
        <dbReference type="Proteomes" id="UP001359485"/>
    </source>
</evidence>
<dbReference type="Gene3D" id="1.20.58.530">
    <property type="match status" value="1"/>
</dbReference>
<dbReference type="PROSITE" id="PS51456">
    <property type="entry name" value="MYOSIN_MOTOR"/>
    <property type="match status" value="1"/>
</dbReference>
<feature type="domain" description="SH3" evidence="9">
    <location>
        <begin position="2351"/>
        <end position="2413"/>
    </location>
</feature>
<dbReference type="CDD" id="cd01387">
    <property type="entry name" value="MYSc_Myo15"/>
    <property type="match status" value="1"/>
</dbReference>
<feature type="region of interest" description="Disordered" evidence="8">
    <location>
        <begin position="1528"/>
        <end position="1553"/>
    </location>
</feature>
<evidence type="ECO:0000256" key="3">
    <source>
        <dbReference type="ARBA" id="ARBA00022840"/>
    </source>
</evidence>
<comment type="caution">
    <text evidence="12">The sequence shown here is derived from an EMBL/GenBank/DDBJ whole genome shotgun (WGS) entry which is preliminary data.</text>
</comment>
<feature type="compositionally biased region" description="Polar residues" evidence="8">
    <location>
        <begin position="1805"/>
        <end position="1815"/>
    </location>
</feature>
<dbReference type="EMBL" id="JAWJWF010000046">
    <property type="protein sequence ID" value="KAK6623919.1"/>
    <property type="molecule type" value="Genomic_DNA"/>
</dbReference>
<dbReference type="Gene3D" id="1.10.10.820">
    <property type="match status" value="1"/>
</dbReference>
<feature type="domain" description="Myosin motor" evidence="11">
    <location>
        <begin position="52"/>
        <end position="737"/>
    </location>
</feature>
<keyword evidence="13" id="KW-1185">Reference proteome</keyword>
<dbReference type="Gene3D" id="6.20.240.20">
    <property type="match status" value="1"/>
</dbReference>
<dbReference type="Pfam" id="PF00784">
    <property type="entry name" value="MyTH4"/>
    <property type="match status" value="1"/>
</dbReference>
<evidence type="ECO:0000256" key="4">
    <source>
        <dbReference type="ARBA" id="ARBA00023123"/>
    </source>
</evidence>
<dbReference type="PANTHER" id="PTHR22692">
    <property type="entry name" value="MYOSIN VII, XV"/>
    <property type="match status" value="1"/>
</dbReference>
<dbReference type="Gene3D" id="3.40.850.10">
    <property type="entry name" value="Kinesin motor domain"/>
    <property type="match status" value="1"/>
</dbReference>
<dbReference type="InterPro" id="IPR011993">
    <property type="entry name" value="PH-like_dom_sf"/>
</dbReference>
<feature type="compositionally biased region" description="Pro residues" evidence="8">
    <location>
        <begin position="1745"/>
        <end position="1756"/>
    </location>
</feature>
<evidence type="ECO:0000259" key="10">
    <source>
        <dbReference type="PROSITE" id="PS51016"/>
    </source>
</evidence>
<dbReference type="PROSITE" id="PS50096">
    <property type="entry name" value="IQ"/>
    <property type="match status" value="3"/>
</dbReference>
<keyword evidence="2 7" id="KW-0547">Nucleotide-binding</keyword>
<dbReference type="Pfam" id="PF07653">
    <property type="entry name" value="SH3_2"/>
    <property type="match status" value="1"/>
</dbReference>
<dbReference type="InterPro" id="IPR036961">
    <property type="entry name" value="Kinesin_motor_dom_sf"/>
</dbReference>
<proteinExistence type="inferred from homology"/>
<dbReference type="Pfam" id="PF00612">
    <property type="entry name" value="IQ"/>
    <property type="match status" value="2"/>
</dbReference>
<dbReference type="PRINTS" id="PR00193">
    <property type="entry name" value="MYOSINHEAVY"/>
</dbReference>
<accession>A0ABR1AN61</accession>
<feature type="region of interest" description="Actin-binding" evidence="7">
    <location>
        <begin position="613"/>
        <end position="635"/>
    </location>
</feature>
<gene>
    <name evidence="12" type="ORF">RUM44_010775</name>
</gene>
<feature type="compositionally biased region" description="Basic and acidic residues" evidence="8">
    <location>
        <begin position="1698"/>
        <end position="1707"/>
    </location>
</feature>
<keyword evidence="1 6" id="KW-0728">SH3 domain</keyword>
<feature type="region of interest" description="Disordered" evidence="8">
    <location>
        <begin position="1739"/>
        <end position="1764"/>
    </location>
</feature>
<dbReference type="InterPro" id="IPR051567">
    <property type="entry name" value="Unconventional_Myosin_ATPase"/>
</dbReference>
<dbReference type="PROSITE" id="PS51016">
    <property type="entry name" value="MYTH4"/>
    <property type="match status" value="1"/>
</dbReference>
<dbReference type="SMART" id="SM00139">
    <property type="entry name" value="MyTH4"/>
    <property type="match status" value="1"/>
</dbReference>
<dbReference type="PANTHER" id="PTHR22692:SF26">
    <property type="entry name" value="SH3 DOMAIN-CONTAINING PROTEIN"/>
    <property type="match status" value="1"/>
</dbReference>
<organism evidence="12 13">
    <name type="scientific">Polyplax serrata</name>
    <name type="common">Common mouse louse</name>
    <dbReference type="NCBI Taxonomy" id="468196"/>
    <lineage>
        <taxon>Eukaryota</taxon>
        <taxon>Metazoa</taxon>
        <taxon>Ecdysozoa</taxon>
        <taxon>Arthropoda</taxon>
        <taxon>Hexapoda</taxon>
        <taxon>Insecta</taxon>
        <taxon>Pterygota</taxon>
        <taxon>Neoptera</taxon>
        <taxon>Paraneoptera</taxon>
        <taxon>Psocodea</taxon>
        <taxon>Troctomorpha</taxon>
        <taxon>Phthiraptera</taxon>
        <taxon>Anoplura</taxon>
        <taxon>Polyplacidae</taxon>
        <taxon>Polyplax</taxon>
    </lineage>
</organism>
<dbReference type="Proteomes" id="UP001359485">
    <property type="component" value="Unassembled WGS sequence"/>
</dbReference>
<feature type="region of interest" description="Disordered" evidence="8">
    <location>
        <begin position="1945"/>
        <end position="2043"/>
    </location>
</feature>
<feature type="binding site" evidence="7">
    <location>
        <begin position="145"/>
        <end position="152"/>
    </location>
    <ligand>
        <name>ATP</name>
        <dbReference type="ChEBI" id="CHEBI:30616"/>
    </ligand>
</feature>
<evidence type="ECO:0000256" key="7">
    <source>
        <dbReference type="PROSITE-ProRule" id="PRU00782"/>
    </source>
</evidence>
<feature type="region of interest" description="Disordered" evidence="8">
    <location>
        <begin position="1800"/>
        <end position="1854"/>
    </location>
</feature>
<keyword evidence="4 7" id="KW-0518">Myosin</keyword>
<dbReference type="InterPro" id="IPR036028">
    <property type="entry name" value="SH3-like_dom_sf"/>
</dbReference>
<dbReference type="Gene3D" id="2.30.30.40">
    <property type="entry name" value="SH3 Domains"/>
    <property type="match status" value="1"/>
</dbReference>
<feature type="region of interest" description="Disordered" evidence="8">
    <location>
        <begin position="1171"/>
        <end position="1221"/>
    </location>
</feature>
<dbReference type="InterPro" id="IPR000857">
    <property type="entry name" value="MyTH4_dom"/>
</dbReference>
<dbReference type="SMART" id="SM00326">
    <property type="entry name" value="SH3"/>
    <property type="match status" value="1"/>
</dbReference>
<comment type="similarity">
    <text evidence="7">Belongs to the TRAFAC class myosin-kinesin ATPase superfamily. Myosin family.</text>
</comment>
<dbReference type="InterPro" id="IPR001452">
    <property type="entry name" value="SH3_domain"/>
</dbReference>
<feature type="compositionally biased region" description="Polar residues" evidence="8">
    <location>
        <begin position="1535"/>
        <end position="1548"/>
    </location>
</feature>
<feature type="compositionally biased region" description="Polar residues" evidence="8">
    <location>
        <begin position="2009"/>
        <end position="2020"/>
    </location>
</feature>
<dbReference type="Pfam" id="PF26570">
    <property type="entry name" value="MYO15"/>
    <property type="match status" value="1"/>
</dbReference>
<keyword evidence="5 7" id="KW-0505">Motor protein</keyword>
<dbReference type="Gene3D" id="1.20.120.720">
    <property type="entry name" value="Myosin VI head, motor domain, U50 subdomain"/>
    <property type="match status" value="1"/>
</dbReference>
<dbReference type="Gene3D" id="1.25.40.530">
    <property type="entry name" value="MyTH4 domain"/>
    <property type="match status" value="2"/>
</dbReference>
<dbReference type="InterPro" id="IPR001609">
    <property type="entry name" value="Myosin_head_motor_dom-like"/>
</dbReference>
<evidence type="ECO:0000259" key="9">
    <source>
        <dbReference type="PROSITE" id="PS50002"/>
    </source>
</evidence>
<name>A0ABR1AN61_POLSC</name>
<evidence type="ECO:0000256" key="6">
    <source>
        <dbReference type="PROSITE-ProRule" id="PRU00192"/>
    </source>
</evidence>